<evidence type="ECO:0000313" key="3">
    <source>
        <dbReference type="Proteomes" id="UP000681720"/>
    </source>
</evidence>
<reference evidence="2" key="1">
    <citation type="submission" date="2021-02" db="EMBL/GenBank/DDBJ databases">
        <authorList>
            <person name="Nowell W R."/>
        </authorList>
    </citation>
    <scope>NUCLEOTIDE SEQUENCE</scope>
</reference>
<feature type="region of interest" description="Disordered" evidence="1">
    <location>
        <begin position="1"/>
        <end position="27"/>
    </location>
</feature>
<evidence type="ECO:0000313" key="2">
    <source>
        <dbReference type="EMBL" id="CAF5209077.1"/>
    </source>
</evidence>
<dbReference type="Proteomes" id="UP000681720">
    <property type="component" value="Unassembled WGS sequence"/>
</dbReference>
<evidence type="ECO:0000256" key="1">
    <source>
        <dbReference type="SAM" id="MobiDB-lite"/>
    </source>
</evidence>
<feature type="non-terminal residue" evidence="2">
    <location>
        <position position="79"/>
    </location>
</feature>
<proteinExistence type="predicted"/>
<sequence length="79" mass="8880">MDDSMSSVHSISAMDISPASSPRNAMNQFPSDHLLVNTFQQQQQSLSNILFSEPNINDYPLINKNLISYEHDDTSNAYC</sequence>
<gene>
    <name evidence="2" type="ORF">GIL414_LOCUS79159</name>
</gene>
<dbReference type="AlphaFoldDB" id="A0A8S3J3E2"/>
<feature type="compositionally biased region" description="Polar residues" evidence="1">
    <location>
        <begin position="18"/>
        <end position="27"/>
    </location>
</feature>
<name>A0A8S3J3E2_9BILA</name>
<protein>
    <submittedName>
        <fullName evidence="2">Uncharacterized protein</fullName>
    </submittedName>
</protein>
<comment type="caution">
    <text evidence="2">The sequence shown here is derived from an EMBL/GenBank/DDBJ whole genome shotgun (WGS) entry which is preliminary data.</text>
</comment>
<dbReference type="EMBL" id="CAJOBJ010351658">
    <property type="protein sequence ID" value="CAF5209077.1"/>
    <property type="molecule type" value="Genomic_DNA"/>
</dbReference>
<feature type="compositionally biased region" description="Polar residues" evidence="1">
    <location>
        <begin position="1"/>
        <end position="10"/>
    </location>
</feature>
<organism evidence="2 3">
    <name type="scientific">Rotaria magnacalcarata</name>
    <dbReference type="NCBI Taxonomy" id="392030"/>
    <lineage>
        <taxon>Eukaryota</taxon>
        <taxon>Metazoa</taxon>
        <taxon>Spiralia</taxon>
        <taxon>Gnathifera</taxon>
        <taxon>Rotifera</taxon>
        <taxon>Eurotatoria</taxon>
        <taxon>Bdelloidea</taxon>
        <taxon>Philodinida</taxon>
        <taxon>Philodinidae</taxon>
        <taxon>Rotaria</taxon>
    </lineage>
</organism>
<accession>A0A8S3J3E2</accession>